<dbReference type="PROSITE" id="PS50893">
    <property type="entry name" value="ABC_TRANSPORTER_2"/>
    <property type="match status" value="2"/>
</dbReference>
<dbReference type="PROSITE" id="PS00211">
    <property type="entry name" value="ABC_TRANSPORTER_1"/>
    <property type="match status" value="1"/>
</dbReference>
<dbReference type="GO" id="GO:0005524">
    <property type="term" value="F:ATP binding"/>
    <property type="evidence" value="ECO:0007669"/>
    <property type="project" value="UniProtKB-KW"/>
</dbReference>
<evidence type="ECO:0000259" key="3">
    <source>
        <dbReference type="PROSITE" id="PS50893"/>
    </source>
</evidence>
<dbReference type="AlphaFoldDB" id="A0A290HX31"/>
<dbReference type="KEGG" id="sulj:SJPD1_1824"/>
<dbReference type="InterPro" id="IPR017871">
    <property type="entry name" value="ABC_transporter-like_CS"/>
</dbReference>
<evidence type="ECO:0000256" key="2">
    <source>
        <dbReference type="ARBA" id="ARBA00022840"/>
    </source>
</evidence>
<dbReference type="PANTHER" id="PTHR43038:SF3">
    <property type="entry name" value="ABC TRANSPORTER G FAMILY MEMBER 20 ISOFORM X1"/>
    <property type="match status" value="1"/>
</dbReference>
<evidence type="ECO:0000313" key="4">
    <source>
        <dbReference type="EMBL" id="ATB69929.1"/>
    </source>
</evidence>
<dbReference type="GO" id="GO:0016887">
    <property type="term" value="F:ATP hydrolysis activity"/>
    <property type="evidence" value="ECO:0007669"/>
    <property type="project" value="InterPro"/>
</dbReference>
<dbReference type="Pfam" id="PF00005">
    <property type="entry name" value="ABC_tran"/>
    <property type="match status" value="2"/>
</dbReference>
<organism evidence="4 5">
    <name type="scientific">Sulfurospirillum diekertiae</name>
    <dbReference type="NCBI Taxonomy" id="1854492"/>
    <lineage>
        <taxon>Bacteria</taxon>
        <taxon>Pseudomonadati</taxon>
        <taxon>Campylobacterota</taxon>
        <taxon>Epsilonproteobacteria</taxon>
        <taxon>Campylobacterales</taxon>
        <taxon>Sulfurospirillaceae</taxon>
        <taxon>Sulfurospirillum</taxon>
    </lineage>
</organism>
<dbReference type="OrthoDB" id="9809450at2"/>
<reference evidence="5" key="1">
    <citation type="submission" date="2017-09" db="EMBL/GenBank/DDBJ databases">
        <title>The complete genome of Sulfurospirillum sp. JPD-1.</title>
        <authorList>
            <person name="Goris T."/>
        </authorList>
    </citation>
    <scope>NUCLEOTIDE SEQUENCE [LARGE SCALE GENOMIC DNA]</scope>
    <source>
        <strain evidence="5">JPD-1</strain>
    </source>
</reference>
<proteinExistence type="predicted"/>
<dbReference type="Gene3D" id="3.40.50.300">
    <property type="entry name" value="P-loop containing nucleotide triphosphate hydrolases"/>
    <property type="match status" value="2"/>
</dbReference>
<name>A0A290HX31_9BACT</name>
<feature type="domain" description="ABC transporter" evidence="3">
    <location>
        <begin position="325"/>
        <end position="554"/>
    </location>
</feature>
<protein>
    <submittedName>
        <fullName evidence="4">ABC transporter, ATP-binding subunit, PltI-like</fullName>
    </submittedName>
</protein>
<dbReference type="PANTHER" id="PTHR43038">
    <property type="entry name" value="ATP-BINDING CASSETTE, SUB-FAMILY H, MEMBER 1"/>
    <property type="match status" value="1"/>
</dbReference>
<keyword evidence="2 4" id="KW-0067">ATP-binding</keyword>
<dbReference type="SMART" id="SM00382">
    <property type="entry name" value="AAA"/>
    <property type="match status" value="2"/>
</dbReference>
<dbReference type="SUPFAM" id="SSF52540">
    <property type="entry name" value="P-loop containing nucleoside triphosphate hydrolases"/>
    <property type="match status" value="2"/>
</dbReference>
<dbReference type="CDD" id="cd03230">
    <property type="entry name" value="ABC_DR_subfamily_A"/>
    <property type="match status" value="2"/>
</dbReference>
<dbReference type="Proteomes" id="UP000217349">
    <property type="component" value="Chromosome"/>
</dbReference>
<keyword evidence="1" id="KW-0547">Nucleotide-binding</keyword>
<sequence>MTIVTAEQLSKIFPNKDTPALHALNFSIETGKITGLVGPDGAGKTTLIRMLAGLLAPTSGKLEILGTLMPCTQSSLLQQIGYMPQKFGLYEDLSVDENLRLYAALQDVEAPKERIQELLEFTSLLEFRTRKAGALSGGMKQKLGLACALIKKPKLLLLDEPGVGVDPISRINLWEMIQTLIKEDVAVLWGTSYLDEADKCDSVILLNVGVSLYQGFPQKMKEPLKGEVYLVSTISTDKRRLLTHLLHAPDVMDAVLVGNTIRVNLKAGTSFPIVHLSGYDTRASFAVCAPTFEDAFVRLLGVKTEPESLLANQMAPKKEHQGYLIEAKKLTKTFGNFTATDHIDFKIGRGEIFGFLGPNGAGKSTTFKMLCGLLVPTEGTALVMGENLYTAGAEVRSYIGYMAQKFSLYSTLNIINNLEFFAGIYGLSGKHYTQKIQDIIETFDFESHLTTKAELLPLGIKQRLALACALMHEPSVLFLDEPTSGVDPITRKEFWTHINGIVKKGVSVMVTTHFMDEAEYCDRIMLIYHGKAIATGTPDELKHQISANATMEEAFIQLIHDYDAKVRR</sequence>
<gene>
    <name evidence="4" type="ORF">SJPD1_1824</name>
</gene>
<evidence type="ECO:0000313" key="5">
    <source>
        <dbReference type="Proteomes" id="UP000217349"/>
    </source>
</evidence>
<dbReference type="InterPro" id="IPR003439">
    <property type="entry name" value="ABC_transporter-like_ATP-bd"/>
</dbReference>
<evidence type="ECO:0000256" key="1">
    <source>
        <dbReference type="ARBA" id="ARBA00022741"/>
    </source>
</evidence>
<dbReference type="EMBL" id="CP023275">
    <property type="protein sequence ID" value="ATB69929.1"/>
    <property type="molecule type" value="Genomic_DNA"/>
</dbReference>
<dbReference type="InterPro" id="IPR003593">
    <property type="entry name" value="AAA+_ATPase"/>
</dbReference>
<feature type="domain" description="ABC transporter" evidence="3">
    <location>
        <begin position="4"/>
        <end position="233"/>
    </location>
</feature>
<dbReference type="InterPro" id="IPR027417">
    <property type="entry name" value="P-loop_NTPase"/>
</dbReference>
<accession>A0A290HX31</accession>
<dbReference type="RefSeq" id="WP_096046868.1">
    <property type="nucleotide sequence ID" value="NZ_CP023275.1"/>
</dbReference>